<gene>
    <name evidence="2" type="ORF">SBX64_08595</name>
</gene>
<dbReference type="Gene3D" id="2.60.120.590">
    <property type="entry name" value="Alpha-ketoglutarate-dependent dioxygenase AlkB-like"/>
    <property type="match status" value="1"/>
</dbReference>
<dbReference type="PROSITE" id="PS51471">
    <property type="entry name" value="FE2OG_OXY"/>
    <property type="match status" value="1"/>
</dbReference>
<protein>
    <submittedName>
        <fullName evidence="2">Alpha-ketoglutarate-dependent dioxygenase AlkB</fullName>
    </submittedName>
</protein>
<accession>A0ABU4IT60</accession>
<organism evidence="2 3">
    <name type="scientific">Vibrio rhizosphaerae</name>
    <dbReference type="NCBI Taxonomy" id="398736"/>
    <lineage>
        <taxon>Bacteria</taxon>
        <taxon>Pseudomonadati</taxon>
        <taxon>Pseudomonadota</taxon>
        <taxon>Gammaproteobacteria</taxon>
        <taxon>Vibrionales</taxon>
        <taxon>Vibrionaceae</taxon>
        <taxon>Vibrio</taxon>
    </lineage>
</organism>
<dbReference type="PANTHER" id="PTHR31212">
    <property type="entry name" value="ALPHA-KETOGLUTARATE-DEPENDENT DIOXYGENASE ALKB HOMOLOG 3"/>
    <property type="match status" value="1"/>
</dbReference>
<feature type="domain" description="Fe2OG dioxygenase" evidence="1">
    <location>
        <begin position="97"/>
        <end position="194"/>
    </location>
</feature>
<reference evidence="2 3" key="1">
    <citation type="submission" date="2023-11" db="EMBL/GenBank/DDBJ databases">
        <title>Plant-associative lifestyle of Vibrio porteresiae and its evolutionary dynamics.</title>
        <authorList>
            <person name="Rameshkumar N."/>
            <person name="Kirti K."/>
        </authorList>
    </citation>
    <scope>NUCLEOTIDE SEQUENCE [LARGE SCALE GENOMIC DNA]</scope>
    <source>
        <strain evidence="2 3">MSSRF7</strain>
    </source>
</reference>
<dbReference type="InterPro" id="IPR027450">
    <property type="entry name" value="AlkB-like"/>
</dbReference>
<dbReference type="InterPro" id="IPR037151">
    <property type="entry name" value="AlkB-like_sf"/>
</dbReference>
<dbReference type="GO" id="GO:0051213">
    <property type="term" value="F:dioxygenase activity"/>
    <property type="evidence" value="ECO:0007669"/>
    <property type="project" value="UniProtKB-KW"/>
</dbReference>
<dbReference type="EMBL" id="JAWRCP010000001">
    <property type="protein sequence ID" value="MDW6092602.1"/>
    <property type="molecule type" value="Genomic_DNA"/>
</dbReference>
<evidence type="ECO:0000259" key="1">
    <source>
        <dbReference type="PROSITE" id="PS51471"/>
    </source>
</evidence>
<dbReference type="PANTHER" id="PTHR31212:SF4">
    <property type="entry name" value="ALPHA-KETOGLUTARATE-DEPENDENT DIOXYGENASE ALKB HOMOLOG 3"/>
    <property type="match status" value="1"/>
</dbReference>
<dbReference type="Proteomes" id="UP001279860">
    <property type="component" value="Unassembled WGS sequence"/>
</dbReference>
<comment type="caution">
    <text evidence="2">The sequence shown here is derived from an EMBL/GenBank/DDBJ whole genome shotgun (WGS) entry which is preliminary data.</text>
</comment>
<dbReference type="InterPro" id="IPR005123">
    <property type="entry name" value="Oxoglu/Fe-dep_dioxygenase_dom"/>
</dbReference>
<keyword evidence="3" id="KW-1185">Reference proteome</keyword>
<dbReference type="Pfam" id="PF13532">
    <property type="entry name" value="2OG-FeII_Oxy_2"/>
    <property type="match status" value="1"/>
</dbReference>
<dbReference type="InterPro" id="IPR032854">
    <property type="entry name" value="ALKBH3"/>
</dbReference>
<evidence type="ECO:0000313" key="2">
    <source>
        <dbReference type="EMBL" id="MDW6092602.1"/>
    </source>
</evidence>
<name>A0ABU4IT60_9VIBR</name>
<proteinExistence type="predicted"/>
<keyword evidence="2" id="KW-0560">Oxidoreductase</keyword>
<keyword evidence="2" id="KW-0223">Dioxygenase</keyword>
<dbReference type="RefSeq" id="WP_051680327.1">
    <property type="nucleotide sequence ID" value="NZ_JAWRCP010000001.1"/>
</dbReference>
<sequence>MIVSSQNPEIIDLPDGRLRYVSSLLTETDALIHRLTTSLNWYQGDVFLFGRHHKTPRLQCWYGDKAYTYSQVRLEPTPWPPLLQQLRTIVEEASGHAFNSVLGNWYQHGQHNMGMHADNEPELGQNPVVAMLTFGTARPLQFRHRNGVDRFTIIPEDGSLLIMEGPIQHYWRHGIHKSKTISAPRISLTFRQILSVNHAHTARRQSKK</sequence>
<evidence type="ECO:0000313" key="3">
    <source>
        <dbReference type="Proteomes" id="UP001279860"/>
    </source>
</evidence>
<dbReference type="SUPFAM" id="SSF51197">
    <property type="entry name" value="Clavaminate synthase-like"/>
    <property type="match status" value="1"/>
</dbReference>